<dbReference type="InterPro" id="IPR011234">
    <property type="entry name" value="Fumarylacetoacetase-like_C"/>
</dbReference>
<dbReference type="SUPFAM" id="SSF56529">
    <property type="entry name" value="FAH"/>
    <property type="match status" value="1"/>
</dbReference>
<protein>
    <submittedName>
        <fullName evidence="4">2-keto-4-pentenoate hydratase</fullName>
        <ecNumber evidence="4">4.2.1.80</ecNumber>
    </submittedName>
</protein>
<evidence type="ECO:0000256" key="1">
    <source>
        <dbReference type="ARBA" id="ARBA00023239"/>
    </source>
</evidence>
<reference evidence="4" key="1">
    <citation type="submission" date="2019-03" db="EMBL/GenBank/DDBJ databases">
        <authorList>
            <person name="Danneels B."/>
        </authorList>
    </citation>
    <scope>NUCLEOTIDE SEQUENCE</scope>
</reference>
<sequence>MTLPNPDTPLSLQPSEHTSMSIHPDSIATAAQLLRNAAATGNFIAPLGETIPGLDVGSAYAIQKHNTDLKLQSGARLVGAKIGLTSLAVQRQLGVDTPDYGVLFDDMWYGEGLPIPVAKLQQPKIEAEVAFVLGRDLDVENPTVVDVISAIEYALPALEIVGSRIANWNISLVDTIADNASASGFVVGGSPKRLGELDLCVCRMSMSRDGERSVSSGIGAACLGSPLNAVVWLARTMTRVGAPLRAGQVILSGALGPMVAVEAGRTYTATIESLGRVSAVFDR</sequence>
<keyword evidence="1 4" id="KW-0456">Lyase</keyword>
<dbReference type="EMBL" id="CAADIH010000005">
    <property type="protein sequence ID" value="VFR36704.1"/>
    <property type="molecule type" value="Genomic_DNA"/>
</dbReference>
<dbReference type="InterPro" id="IPR050772">
    <property type="entry name" value="Hydratase-Decarb/MhpD_sf"/>
</dbReference>
<proteinExistence type="predicted"/>
<dbReference type="Gene3D" id="3.90.850.10">
    <property type="entry name" value="Fumarylacetoacetase-like, C-terminal domain"/>
    <property type="match status" value="1"/>
</dbReference>
<evidence type="ECO:0000313" key="4">
    <source>
        <dbReference type="EMBL" id="VFR36704.1"/>
    </source>
</evidence>
<name>A0A484QE76_9ZZZZ</name>
<feature type="region of interest" description="Disordered" evidence="2">
    <location>
        <begin position="1"/>
        <end position="20"/>
    </location>
</feature>
<evidence type="ECO:0000256" key="2">
    <source>
        <dbReference type="SAM" id="MobiDB-lite"/>
    </source>
</evidence>
<dbReference type="AlphaFoldDB" id="A0A484QE76"/>
<dbReference type="EC" id="4.2.1.80" evidence="4"/>
<dbReference type="Pfam" id="PF01557">
    <property type="entry name" value="FAA_hydrolase"/>
    <property type="match status" value="1"/>
</dbReference>
<evidence type="ECO:0000259" key="3">
    <source>
        <dbReference type="Pfam" id="PF01557"/>
    </source>
</evidence>
<dbReference type="GO" id="GO:0005737">
    <property type="term" value="C:cytoplasm"/>
    <property type="evidence" value="ECO:0007669"/>
    <property type="project" value="TreeGrafter"/>
</dbReference>
<dbReference type="PANTHER" id="PTHR30143:SF0">
    <property type="entry name" value="2-KETO-4-PENTENOATE HYDRATASE"/>
    <property type="match status" value="1"/>
</dbReference>
<dbReference type="GO" id="GO:0008684">
    <property type="term" value="F:2-oxopent-4-enoate hydratase activity"/>
    <property type="evidence" value="ECO:0007669"/>
    <property type="project" value="UniProtKB-EC"/>
</dbReference>
<gene>
    <name evidence="4" type="ORF">BER2_3928</name>
</gene>
<dbReference type="PANTHER" id="PTHR30143">
    <property type="entry name" value="ACID HYDRATASE"/>
    <property type="match status" value="1"/>
</dbReference>
<accession>A0A484QE76</accession>
<feature type="compositionally biased region" description="Polar residues" evidence="2">
    <location>
        <begin position="8"/>
        <end position="20"/>
    </location>
</feature>
<dbReference type="InterPro" id="IPR036663">
    <property type="entry name" value="Fumarylacetoacetase_C_sf"/>
</dbReference>
<feature type="domain" description="Fumarylacetoacetase-like C-terminal" evidence="3">
    <location>
        <begin position="96"/>
        <end position="278"/>
    </location>
</feature>
<organism evidence="4">
    <name type="scientific">plant metagenome</name>
    <dbReference type="NCBI Taxonomy" id="1297885"/>
    <lineage>
        <taxon>unclassified sequences</taxon>
        <taxon>metagenomes</taxon>
        <taxon>organismal metagenomes</taxon>
    </lineage>
</organism>